<sequence>MKATPKVLVGQRKSPWLAVNLSAALPGMGQIYDGAIARGLFIAAAHLGLVVFIFWSIFAPKGNTLRGLITLIPLFSLYIFNLWDSHHAAKRGITLNEFSPLRYQSSDPWYPVFLSQILPGLGHLFLQQPTMGGLLLILGVLTAYLANFNSALLPIPPIVWGVGCGLVYRAAPARQRQWSWLGGLLVAVLITRLAISSIPFIVPQKVVQCIVPSESMLPTLEVRDRIFVRPRPLGHPLAVNDIVVFSNPERTPIEQAGDLKNLMVKRVIALPGQQVEIRNGKVWLNGISLDESHLAEPILYQWGPKTVPTDHLFVLGDNRNNSRDSHVWGFLPQAHVVGNAYKIYWPPQRVQPLP</sequence>
<dbReference type="InterPro" id="IPR019533">
    <property type="entry name" value="Peptidase_S26"/>
</dbReference>
<feature type="domain" description="Peptidase S26" evidence="10">
    <location>
        <begin position="199"/>
        <end position="345"/>
    </location>
</feature>
<name>A0A1U7J7E2_9CYAN</name>
<feature type="active site" evidence="7">
    <location>
        <position position="265"/>
    </location>
</feature>
<comment type="caution">
    <text evidence="11">The sequence shown here is derived from an EMBL/GenBank/DDBJ whole genome shotgun (WGS) entry which is preliminary data.</text>
</comment>
<dbReference type="Proteomes" id="UP000185557">
    <property type="component" value="Unassembled WGS sequence"/>
</dbReference>
<dbReference type="PROSITE" id="PS00501">
    <property type="entry name" value="SPASE_I_1"/>
    <property type="match status" value="1"/>
</dbReference>
<keyword evidence="8" id="KW-0812">Transmembrane</keyword>
<comment type="catalytic activity">
    <reaction evidence="1 8">
        <text>Cleavage of hydrophobic, N-terminal signal or leader sequences from secreted and periplasmic proteins.</text>
        <dbReference type="EC" id="3.4.21.89"/>
    </reaction>
</comment>
<evidence type="ECO:0000256" key="9">
    <source>
        <dbReference type="RuleBase" id="RU362042"/>
    </source>
</evidence>
<feature type="active site" evidence="7">
    <location>
        <position position="215"/>
    </location>
</feature>
<dbReference type="STRING" id="549789.NIES30_07920"/>
<organism evidence="11 12">
    <name type="scientific">Phormidium tenue NIES-30</name>
    <dbReference type="NCBI Taxonomy" id="549789"/>
    <lineage>
        <taxon>Bacteria</taxon>
        <taxon>Bacillati</taxon>
        <taxon>Cyanobacteriota</taxon>
        <taxon>Cyanophyceae</taxon>
        <taxon>Oscillatoriophycideae</taxon>
        <taxon>Oscillatoriales</taxon>
        <taxon>Oscillatoriaceae</taxon>
        <taxon>Phormidium</taxon>
    </lineage>
</organism>
<evidence type="ECO:0000259" key="10">
    <source>
        <dbReference type="Pfam" id="PF10502"/>
    </source>
</evidence>
<comment type="similarity">
    <text evidence="3 9">Belongs to the peptidase S26 family.</text>
</comment>
<feature type="transmembrane region" description="Helical" evidence="8">
    <location>
        <begin position="35"/>
        <end position="58"/>
    </location>
</feature>
<dbReference type="SUPFAM" id="SSF51306">
    <property type="entry name" value="LexA/Signal peptidase"/>
    <property type="match status" value="1"/>
</dbReference>
<dbReference type="PRINTS" id="PR00727">
    <property type="entry name" value="LEADERPTASE"/>
</dbReference>
<gene>
    <name evidence="11" type="ORF">NIES30_07920</name>
</gene>
<protein>
    <recommendedName>
        <fullName evidence="4 8">Signal peptidase I</fullName>
        <ecNumber evidence="4 8">3.4.21.89</ecNumber>
    </recommendedName>
</protein>
<dbReference type="PANTHER" id="PTHR43390">
    <property type="entry name" value="SIGNAL PEPTIDASE I"/>
    <property type="match status" value="1"/>
</dbReference>
<dbReference type="InterPro" id="IPR019757">
    <property type="entry name" value="Pept_S26A_signal_pept_1_Lys-AS"/>
</dbReference>
<accession>A0A1U7J7E2</accession>
<dbReference type="AlphaFoldDB" id="A0A1U7J7E2"/>
<dbReference type="Gene3D" id="2.10.109.10">
    <property type="entry name" value="Umud Fragment, subunit A"/>
    <property type="match status" value="1"/>
</dbReference>
<evidence type="ECO:0000313" key="11">
    <source>
        <dbReference type="EMBL" id="OKH49085.1"/>
    </source>
</evidence>
<keyword evidence="8" id="KW-1133">Transmembrane helix</keyword>
<keyword evidence="8" id="KW-0472">Membrane</keyword>
<evidence type="ECO:0000256" key="8">
    <source>
        <dbReference type="RuleBase" id="RU003993"/>
    </source>
</evidence>
<dbReference type="GO" id="GO:0005886">
    <property type="term" value="C:plasma membrane"/>
    <property type="evidence" value="ECO:0007669"/>
    <property type="project" value="UniProtKB-SubCell"/>
</dbReference>
<keyword evidence="12" id="KW-1185">Reference proteome</keyword>
<proteinExistence type="inferred from homology"/>
<dbReference type="Pfam" id="PF10502">
    <property type="entry name" value="Peptidase_S26"/>
    <property type="match status" value="1"/>
</dbReference>
<dbReference type="InterPro" id="IPR019758">
    <property type="entry name" value="Pept_S26A_signal_pept_1_CS"/>
</dbReference>
<comment type="subcellular location">
    <subcellularLocation>
        <location evidence="2">Cell membrane</location>
        <topology evidence="2">Single-pass type II membrane protein</topology>
    </subcellularLocation>
    <subcellularLocation>
        <location evidence="9">Membrane</location>
        <topology evidence="9">Single-pass type II membrane protein</topology>
    </subcellularLocation>
</comment>
<feature type="transmembrane region" description="Helical" evidence="8">
    <location>
        <begin position="151"/>
        <end position="168"/>
    </location>
</feature>
<dbReference type="InterPro" id="IPR036286">
    <property type="entry name" value="LexA/Signal_pep-like_sf"/>
</dbReference>
<dbReference type="PANTHER" id="PTHR43390:SF1">
    <property type="entry name" value="CHLOROPLAST PROCESSING PEPTIDASE"/>
    <property type="match status" value="1"/>
</dbReference>
<feature type="transmembrane region" description="Helical" evidence="8">
    <location>
        <begin position="124"/>
        <end position="145"/>
    </location>
</feature>
<dbReference type="GO" id="GO:0004252">
    <property type="term" value="F:serine-type endopeptidase activity"/>
    <property type="evidence" value="ECO:0007669"/>
    <property type="project" value="InterPro"/>
</dbReference>
<reference evidence="11 12" key="1">
    <citation type="submission" date="2016-11" db="EMBL/GenBank/DDBJ databases">
        <title>Draft Genome Sequences of Nine Cyanobacterial Strains from Diverse Habitats.</title>
        <authorList>
            <person name="Zhu T."/>
            <person name="Hou S."/>
            <person name="Lu X."/>
            <person name="Hess W.R."/>
        </authorList>
    </citation>
    <scope>NUCLEOTIDE SEQUENCE [LARGE SCALE GENOMIC DNA]</scope>
    <source>
        <strain evidence="11 12">NIES-30</strain>
    </source>
</reference>
<keyword evidence="6 8" id="KW-0378">Hydrolase</keyword>
<feature type="transmembrane region" description="Helical" evidence="8">
    <location>
        <begin position="64"/>
        <end position="83"/>
    </location>
</feature>
<dbReference type="EMBL" id="MRCG01000004">
    <property type="protein sequence ID" value="OKH49085.1"/>
    <property type="molecule type" value="Genomic_DNA"/>
</dbReference>
<dbReference type="RefSeq" id="WP_073607867.1">
    <property type="nucleotide sequence ID" value="NZ_MRCG01000004.1"/>
</dbReference>
<dbReference type="NCBIfam" id="TIGR02227">
    <property type="entry name" value="sigpep_I_bact"/>
    <property type="match status" value="1"/>
</dbReference>
<keyword evidence="5 8" id="KW-0645">Protease</keyword>
<evidence type="ECO:0000256" key="7">
    <source>
        <dbReference type="PIRSR" id="PIRSR600223-1"/>
    </source>
</evidence>
<dbReference type="EC" id="3.4.21.89" evidence="4 8"/>
<dbReference type="InterPro" id="IPR019756">
    <property type="entry name" value="Pept_S26A_signal_pept_1_Ser-AS"/>
</dbReference>
<comment type="caution">
    <text evidence="8">Lacks conserved residue(s) required for the propagation of feature annotation.</text>
</comment>
<dbReference type="InterPro" id="IPR000223">
    <property type="entry name" value="Pept_S26A_signal_pept_1"/>
</dbReference>
<evidence type="ECO:0000256" key="4">
    <source>
        <dbReference type="ARBA" id="ARBA00013208"/>
    </source>
</evidence>
<dbReference type="OrthoDB" id="9802919at2"/>
<evidence type="ECO:0000256" key="2">
    <source>
        <dbReference type="ARBA" id="ARBA00004401"/>
    </source>
</evidence>
<dbReference type="GO" id="GO:0006465">
    <property type="term" value="P:signal peptide processing"/>
    <property type="evidence" value="ECO:0007669"/>
    <property type="project" value="InterPro"/>
</dbReference>
<dbReference type="GO" id="GO:0009003">
    <property type="term" value="F:signal peptidase activity"/>
    <property type="evidence" value="ECO:0007669"/>
    <property type="project" value="UniProtKB-EC"/>
</dbReference>
<dbReference type="PROSITE" id="PS00760">
    <property type="entry name" value="SPASE_I_2"/>
    <property type="match status" value="1"/>
</dbReference>
<evidence type="ECO:0000256" key="3">
    <source>
        <dbReference type="ARBA" id="ARBA00009370"/>
    </source>
</evidence>
<evidence type="ECO:0000256" key="5">
    <source>
        <dbReference type="ARBA" id="ARBA00022670"/>
    </source>
</evidence>
<evidence type="ECO:0000256" key="6">
    <source>
        <dbReference type="ARBA" id="ARBA00022801"/>
    </source>
</evidence>
<dbReference type="PROSITE" id="PS00761">
    <property type="entry name" value="SPASE_I_3"/>
    <property type="match status" value="1"/>
</dbReference>
<feature type="transmembrane region" description="Helical" evidence="8">
    <location>
        <begin position="180"/>
        <end position="202"/>
    </location>
</feature>
<evidence type="ECO:0000313" key="12">
    <source>
        <dbReference type="Proteomes" id="UP000185557"/>
    </source>
</evidence>
<evidence type="ECO:0000256" key="1">
    <source>
        <dbReference type="ARBA" id="ARBA00000677"/>
    </source>
</evidence>
<dbReference type="CDD" id="cd06530">
    <property type="entry name" value="S26_SPase_I"/>
    <property type="match status" value="1"/>
</dbReference>